<sequence length="113" mass="12242">MAEGGAKRSVLPQAIPLPPLSRMVDPTVTTPETEKRVVKAFVPALQNKPEPITWRMIGASVITVKLVIFCGILDGLLKTRYNCLNVALDHLEAGKSVAVYNSNVDSETKSPLD</sequence>
<reference evidence="2" key="2">
    <citation type="submission" date="2023-01" db="EMBL/GenBank/DDBJ databases">
        <authorList>
            <person name="Petersen C."/>
        </authorList>
    </citation>
    <scope>NUCLEOTIDE SEQUENCE</scope>
    <source>
        <strain evidence="2">IBT 12815</strain>
    </source>
</reference>
<dbReference type="Proteomes" id="UP001213799">
    <property type="component" value="Unassembled WGS sequence"/>
</dbReference>
<protein>
    <submittedName>
        <fullName evidence="2">Uncharacterized protein</fullName>
    </submittedName>
</protein>
<evidence type="ECO:0000256" key="1">
    <source>
        <dbReference type="SAM" id="Phobius"/>
    </source>
</evidence>
<organism evidence="2 3">
    <name type="scientific">Penicillium hordei</name>
    <dbReference type="NCBI Taxonomy" id="40994"/>
    <lineage>
        <taxon>Eukaryota</taxon>
        <taxon>Fungi</taxon>
        <taxon>Dikarya</taxon>
        <taxon>Ascomycota</taxon>
        <taxon>Pezizomycotina</taxon>
        <taxon>Eurotiomycetes</taxon>
        <taxon>Eurotiomycetidae</taxon>
        <taxon>Eurotiales</taxon>
        <taxon>Aspergillaceae</taxon>
        <taxon>Penicillium</taxon>
    </lineage>
</organism>
<feature type="transmembrane region" description="Helical" evidence="1">
    <location>
        <begin position="52"/>
        <end position="73"/>
    </location>
</feature>
<comment type="caution">
    <text evidence="2">The sequence shown here is derived from an EMBL/GenBank/DDBJ whole genome shotgun (WGS) entry which is preliminary data.</text>
</comment>
<dbReference type="EMBL" id="JAQJAE010000005">
    <property type="protein sequence ID" value="KAJ5593685.1"/>
    <property type="molecule type" value="Genomic_DNA"/>
</dbReference>
<dbReference type="AlphaFoldDB" id="A0AAD6GY77"/>
<accession>A0AAD6GY77</accession>
<gene>
    <name evidence="2" type="ORF">N7537_010589</name>
</gene>
<keyword evidence="3" id="KW-1185">Reference proteome</keyword>
<dbReference type="GeneID" id="81591885"/>
<keyword evidence="1" id="KW-0472">Membrane</keyword>
<reference evidence="2" key="1">
    <citation type="journal article" date="2023" name="IMA Fungus">
        <title>Comparative genomic study of the Penicillium genus elucidates a diverse pangenome and 15 lateral gene transfer events.</title>
        <authorList>
            <person name="Petersen C."/>
            <person name="Sorensen T."/>
            <person name="Nielsen M.R."/>
            <person name="Sondergaard T.E."/>
            <person name="Sorensen J.L."/>
            <person name="Fitzpatrick D.A."/>
            <person name="Frisvad J.C."/>
            <person name="Nielsen K.L."/>
        </authorList>
    </citation>
    <scope>NUCLEOTIDE SEQUENCE</scope>
    <source>
        <strain evidence="2">IBT 12815</strain>
    </source>
</reference>
<name>A0AAD6GY77_9EURO</name>
<keyword evidence="1" id="KW-1133">Transmembrane helix</keyword>
<proteinExistence type="predicted"/>
<dbReference type="RefSeq" id="XP_056750311.1">
    <property type="nucleotide sequence ID" value="XM_056901643.1"/>
</dbReference>
<keyword evidence="1" id="KW-0812">Transmembrane</keyword>
<evidence type="ECO:0000313" key="2">
    <source>
        <dbReference type="EMBL" id="KAJ5593685.1"/>
    </source>
</evidence>
<evidence type="ECO:0000313" key="3">
    <source>
        <dbReference type="Proteomes" id="UP001213799"/>
    </source>
</evidence>